<dbReference type="OrthoDB" id="1770756at2"/>
<dbReference type="EMBL" id="UHFX01000003">
    <property type="protein sequence ID" value="SUO04651.1"/>
    <property type="molecule type" value="Genomic_DNA"/>
</dbReference>
<keyword evidence="4" id="KW-1185">Reference proteome</keyword>
<dbReference type="EMBL" id="QUSK01000019">
    <property type="protein sequence ID" value="RGD75890.1"/>
    <property type="molecule type" value="Genomic_DNA"/>
</dbReference>
<dbReference type="Proteomes" id="UP000260721">
    <property type="component" value="Unassembled WGS sequence"/>
</dbReference>
<evidence type="ECO:0000313" key="3">
    <source>
        <dbReference type="EMBL" id="SUO04651.1"/>
    </source>
</evidence>
<sequence>MEDKKPIDVFYDMDIAQICQHFSKSRNTVDKAIAKLVKDNPDKDWKYKNPETRRITIKAEGVEHLSKYFRKEKHEISTVEMELRYENEKLKAIIEEKEKAQEKIEELYKERLALEIEKNKQTFLLENQTKDEKIQKLQHENEVLREEAESVEQMRQKIEDYKKKEEEYNSKSFFYRLTHKF</sequence>
<reference evidence="3 4" key="1">
    <citation type="submission" date="2018-06" db="EMBL/GenBank/DDBJ databases">
        <authorList>
            <consortium name="Pathogen Informatics"/>
            <person name="Doyle S."/>
        </authorList>
    </citation>
    <scope>NUCLEOTIDE SEQUENCE [LARGE SCALE GENOMIC DNA]</scope>
    <source>
        <strain evidence="3 4">NCTC11087</strain>
    </source>
</reference>
<protein>
    <recommendedName>
        <fullName evidence="6">DUF536 domain-containing protein</fullName>
    </recommendedName>
</protein>
<dbReference type="AlphaFoldDB" id="A0A380LMU9"/>
<name>A0A380LMU9_9FIRM</name>
<dbReference type="RefSeq" id="WP_022790542.1">
    <property type="nucleotide sequence ID" value="NZ_CALCIP010000040.1"/>
</dbReference>
<accession>A0A380LMU9</accession>
<evidence type="ECO:0000313" key="2">
    <source>
        <dbReference type="EMBL" id="RGD75890.1"/>
    </source>
</evidence>
<keyword evidence="1" id="KW-0175">Coiled coil</keyword>
<dbReference type="GeneID" id="77462523"/>
<gene>
    <name evidence="2" type="ORF">DXC78_08705</name>
    <name evidence="3" type="ORF">NCTC11087_01576</name>
</gene>
<organism evidence="3 4">
    <name type="scientific">Faecalicoccus pleomorphus</name>
    <dbReference type="NCBI Taxonomy" id="1323"/>
    <lineage>
        <taxon>Bacteria</taxon>
        <taxon>Bacillati</taxon>
        <taxon>Bacillota</taxon>
        <taxon>Erysipelotrichia</taxon>
        <taxon>Erysipelotrichales</taxon>
        <taxon>Erysipelotrichaceae</taxon>
        <taxon>Faecalicoccus</taxon>
    </lineage>
</organism>
<evidence type="ECO:0000256" key="1">
    <source>
        <dbReference type="SAM" id="Coils"/>
    </source>
</evidence>
<feature type="coiled-coil region" evidence="1">
    <location>
        <begin position="80"/>
        <end position="171"/>
    </location>
</feature>
<evidence type="ECO:0000313" key="4">
    <source>
        <dbReference type="Proteomes" id="UP000255523"/>
    </source>
</evidence>
<evidence type="ECO:0008006" key="6">
    <source>
        <dbReference type="Google" id="ProtNLM"/>
    </source>
</evidence>
<reference evidence="2 5" key="2">
    <citation type="submission" date="2018-08" db="EMBL/GenBank/DDBJ databases">
        <title>A genome reference for cultivated species of the human gut microbiota.</title>
        <authorList>
            <person name="Zou Y."/>
            <person name="Xue W."/>
            <person name="Luo G."/>
        </authorList>
    </citation>
    <scope>NUCLEOTIDE SEQUENCE [LARGE SCALE GENOMIC DNA]</scope>
    <source>
        <strain evidence="2 5">TF08-11</strain>
    </source>
</reference>
<evidence type="ECO:0000313" key="5">
    <source>
        <dbReference type="Proteomes" id="UP000260721"/>
    </source>
</evidence>
<dbReference type="Proteomes" id="UP000255523">
    <property type="component" value="Unassembled WGS sequence"/>
</dbReference>
<proteinExistence type="predicted"/>